<keyword evidence="5 6" id="KW-0472">Membrane</keyword>
<dbReference type="PANTHER" id="PTHR43823:SF3">
    <property type="entry name" value="MULTIDRUG EXPORT PROTEIN MEPA"/>
    <property type="match status" value="1"/>
</dbReference>
<name>A0A1E8F2A7_9CLOT</name>
<protein>
    <submittedName>
        <fullName evidence="7">Multidrug export protein MepA</fullName>
    </submittedName>
</protein>
<keyword evidence="3 6" id="KW-0812">Transmembrane</keyword>
<evidence type="ECO:0000256" key="4">
    <source>
        <dbReference type="ARBA" id="ARBA00022989"/>
    </source>
</evidence>
<dbReference type="PATRIC" id="fig|1121290.3.peg.135"/>
<sequence>MQDTREMLLQESPIKLMFKLCAPAIIGMVVIGLYSFMDGVFAGQLIGENAMGAISIAYPITLFNSGISTLIGIGSASVLSRAIGNKDQEIIDKIMGNLIALVLLLSTIIMVIGLIFTRQLLAVSGAHGEILELGVRYLRIVFIGSIFVNFAQSANMVMRGEGLMKKAMSIMAFGAVLNIVLDPILIKAFGDKEIVCNN</sequence>
<accession>A0A1E8F2A7</accession>
<keyword evidence="4 6" id="KW-1133">Transmembrane helix</keyword>
<feature type="transmembrane region" description="Helical" evidence="6">
    <location>
        <begin position="170"/>
        <end position="190"/>
    </location>
</feature>
<organism evidence="7 8">
    <name type="scientific">Clostridium acetireducens DSM 10703</name>
    <dbReference type="NCBI Taxonomy" id="1121290"/>
    <lineage>
        <taxon>Bacteria</taxon>
        <taxon>Bacillati</taxon>
        <taxon>Bacillota</taxon>
        <taxon>Clostridia</taxon>
        <taxon>Eubacteriales</taxon>
        <taxon>Clostridiaceae</taxon>
        <taxon>Clostridium</taxon>
    </lineage>
</organism>
<keyword evidence="8" id="KW-1185">Reference proteome</keyword>
<feature type="transmembrane region" description="Helical" evidence="6">
    <location>
        <begin position="16"/>
        <end position="36"/>
    </location>
</feature>
<proteinExistence type="predicted"/>
<evidence type="ECO:0000256" key="6">
    <source>
        <dbReference type="SAM" id="Phobius"/>
    </source>
</evidence>
<evidence type="ECO:0000256" key="2">
    <source>
        <dbReference type="ARBA" id="ARBA00022475"/>
    </source>
</evidence>
<dbReference type="AlphaFoldDB" id="A0A1E8F2A7"/>
<dbReference type="InterPro" id="IPR051327">
    <property type="entry name" value="MATE_MepA_subfamily"/>
</dbReference>
<dbReference type="InterPro" id="IPR002528">
    <property type="entry name" value="MATE_fam"/>
</dbReference>
<reference evidence="7 8" key="1">
    <citation type="submission" date="2016-06" db="EMBL/GenBank/DDBJ databases">
        <title>Genome sequence of Clostridium acetireducens DSM 10703.</title>
        <authorList>
            <person name="Poehlein A."/>
            <person name="Fluechter S."/>
            <person name="Duerre P."/>
            <person name="Daniel R."/>
        </authorList>
    </citation>
    <scope>NUCLEOTIDE SEQUENCE [LARGE SCALE GENOMIC DNA]</scope>
    <source>
        <strain evidence="7 8">DSM 10703</strain>
    </source>
</reference>
<feature type="transmembrane region" description="Helical" evidence="6">
    <location>
        <begin position="98"/>
        <end position="117"/>
    </location>
</feature>
<feature type="transmembrane region" description="Helical" evidence="6">
    <location>
        <begin position="56"/>
        <end position="78"/>
    </location>
</feature>
<dbReference type="GO" id="GO:0005886">
    <property type="term" value="C:plasma membrane"/>
    <property type="evidence" value="ECO:0007669"/>
    <property type="project" value="UniProtKB-SubCell"/>
</dbReference>
<gene>
    <name evidence="7" type="primary">mepA_1</name>
    <name evidence="7" type="ORF">CLOACE_01340</name>
</gene>
<dbReference type="GO" id="GO:0042910">
    <property type="term" value="F:xenobiotic transmembrane transporter activity"/>
    <property type="evidence" value="ECO:0007669"/>
    <property type="project" value="InterPro"/>
</dbReference>
<feature type="transmembrane region" description="Helical" evidence="6">
    <location>
        <begin position="137"/>
        <end position="158"/>
    </location>
</feature>
<evidence type="ECO:0000313" key="8">
    <source>
        <dbReference type="Proteomes" id="UP000175744"/>
    </source>
</evidence>
<evidence type="ECO:0000256" key="1">
    <source>
        <dbReference type="ARBA" id="ARBA00004651"/>
    </source>
</evidence>
<evidence type="ECO:0000256" key="3">
    <source>
        <dbReference type="ARBA" id="ARBA00022692"/>
    </source>
</evidence>
<dbReference type="OrthoDB" id="9811110at2"/>
<dbReference type="PANTHER" id="PTHR43823">
    <property type="entry name" value="SPORULATION PROTEIN YKVU"/>
    <property type="match status" value="1"/>
</dbReference>
<dbReference type="EMBL" id="LZFO01000001">
    <property type="protein sequence ID" value="OFI07786.1"/>
    <property type="molecule type" value="Genomic_DNA"/>
</dbReference>
<comment type="caution">
    <text evidence="7">The sequence shown here is derived from an EMBL/GenBank/DDBJ whole genome shotgun (WGS) entry which is preliminary data.</text>
</comment>
<dbReference type="STRING" id="1121290.CLAOCE_01340"/>
<evidence type="ECO:0000313" key="7">
    <source>
        <dbReference type="EMBL" id="OFI07786.1"/>
    </source>
</evidence>
<dbReference type="Pfam" id="PF01554">
    <property type="entry name" value="MatE"/>
    <property type="match status" value="1"/>
</dbReference>
<comment type="subcellular location">
    <subcellularLocation>
        <location evidence="1">Cell membrane</location>
        <topology evidence="1">Multi-pass membrane protein</topology>
    </subcellularLocation>
</comment>
<evidence type="ECO:0000256" key="5">
    <source>
        <dbReference type="ARBA" id="ARBA00023136"/>
    </source>
</evidence>
<dbReference type="GO" id="GO:0015297">
    <property type="term" value="F:antiporter activity"/>
    <property type="evidence" value="ECO:0007669"/>
    <property type="project" value="InterPro"/>
</dbReference>
<dbReference type="Proteomes" id="UP000175744">
    <property type="component" value="Unassembled WGS sequence"/>
</dbReference>
<keyword evidence="2" id="KW-1003">Cell membrane</keyword>